<reference evidence="2 3" key="1">
    <citation type="submission" date="2013-08" db="EMBL/GenBank/DDBJ databases">
        <authorList>
            <person name="Huang J."/>
            <person name="Wang G."/>
        </authorList>
    </citation>
    <scope>NUCLEOTIDE SEQUENCE [LARGE SCALE GENOMIC DNA]</scope>
    <source>
        <strain evidence="2 3">JSM 076056</strain>
    </source>
</reference>
<name>A0A0A5GK10_9BACI</name>
<sequence length="68" mass="8142">MYSNIPVPGLQSVIIKKSEEIGGDFYLHVEIPRKNHRCRACGKWTQRIHDYRTQKIQHLKLFERTTYL</sequence>
<feature type="domain" description="Transposase IS204/IS1001/IS1096/IS1165 zinc-finger" evidence="1">
    <location>
        <begin position="35"/>
        <end position="68"/>
    </location>
</feature>
<proteinExistence type="predicted"/>
<dbReference type="STRING" id="1385510.GCA_000425205_03447"/>
<dbReference type="AlphaFoldDB" id="A0A0A5GK10"/>
<dbReference type="EMBL" id="AVPE01000002">
    <property type="protein sequence ID" value="KGX93606.1"/>
    <property type="molecule type" value="Genomic_DNA"/>
</dbReference>
<dbReference type="eggNOG" id="COG3464">
    <property type="taxonomic scope" value="Bacteria"/>
</dbReference>
<evidence type="ECO:0000313" key="3">
    <source>
        <dbReference type="Proteomes" id="UP000030528"/>
    </source>
</evidence>
<dbReference type="Pfam" id="PF14690">
    <property type="entry name" value="Zn_ribbon_ISL3"/>
    <property type="match status" value="1"/>
</dbReference>
<comment type="caution">
    <text evidence="2">The sequence shown here is derived from an EMBL/GenBank/DDBJ whole genome shotgun (WGS) entry which is preliminary data.</text>
</comment>
<evidence type="ECO:0000313" key="2">
    <source>
        <dbReference type="EMBL" id="KGX93606.1"/>
    </source>
</evidence>
<organism evidence="2 3">
    <name type="scientific">Pontibacillus halophilus JSM 076056 = DSM 19796</name>
    <dbReference type="NCBI Taxonomy" id="1385510"/>
    <lineage>
        <taxon>Bacteria</taxon>
        <taxon>Bacillati</taxon>
        <taxon>Bacillota</taxon>
        <taxon>Bacilli</taxon>
        <taxon>Bacillales</taxon>
        <taxon>Bacillaceae</taxon>
        <taxon>Pontibacillus</taxon>
    </lineage>
</organism>
<accession>A0A0A5GK10</accession>
<keyword evidence="3" id="KW-1185">Reference proteome</keyword>
<evidence type="ECO:0000259" key="1">
    <source>
        <dbReference type="Pfam" id="PF14690"/>
    </source>
</evidence>
<feature type="non-terminal residue" evidence="2">
    <location>
        <position position="68"/>
    </location>
</feature>
<protein>
    <recommendedName>
        <fullName evidence="1">Transposase IS204/IS1001/IS1096/IS1165 zinc-finger domain-containing protein</fullName>
    </recommendedName>
</protein>
<gene>
    <name evidence="2" type="ORF">N781_09760</name>
</gene>
<dbReference type="InterPro" id="IPR029261">
    <property type="entry name" value="Transposase_Znf"/>
</dbReference>
<dbReference type="Proteomes" id="UP000030528">
    <property type="component" value="Unassembled WGS sequence"/>
</dbReference>